<evidence type="ECO:0000256" key="2">
    <source>
        <dbReference type="ARBA" id="ARBA00023015"/>
    </source>
</evidence>
<reference evidence="6 7" key="1">
    <citation type="submission" date="2018-05" db="EMBL/GenBank/DDBJ databases">
        <title>Genomic Encyclopedia of Type Strains, Phase IV (KMG-IV): sequencing the most valuable type-strain genomes for metagenomic binning, comparative biology and taxonomic classification.</title>
        <authorList>
            <person name="Goeker M."/>
        </authorList>
    </citation>
    <scope>NUCLEOTIDE SEQUENCE [LARGE SCALE GENOMIC DNA]</scope>
    <source>
        <strain evidence="6 7">DSM 29661</strain>
    </source>
</reference>
<dbReference type="InterPro" id="IPR000847">
    <property type="entry name" value="LysR_HTH_N"/>
</dbReference>
<dbReference type="GO" id="GO:0003700">
    <property type="term" value="F:DNA-binding transcription factor activity"/>
    <property type="evidence" value="ECO:0007669"/>
    <property type="project" value="InterPro"/>
</dbReference>
<proteinExistence type="inferred from homology"/>
<keyword evidence="4" id="KW-0804">Transcription</keyword>
<evidence type="ECO:0000256" key="3">
    <source>
        <dbReference type="ARBA" id="ARBA00023125"/>
    </source>
</evidence>
<keyword evidence="2" id="KW-0805">Transcription regulation</keyword>
<comment type="similarity">
    <text evidence="1">Belongs to the LysR transcriptional regulatory family.</text>
</comment>
<dbReference type="AlphaFoldDB" id="A0A318KK47"/>
<evidence type="ECO:0000313" key="7">
    <source>
        <dbReference type="Proteomes" id="UP000247555"/>
    </source>
</evidence>
<evidence type="ECO:0000313" key="6">
    <source>
        <dbReference type="EMBL" id="PXX76988.1"/>
    </source>
</evidence>
<gene>
    <name evidence="6" type="ORF">DFR34_12048</name>
</gene>
<dbReference type="Pfam" id="PF03466">
    <property type="entry name" value="LysR_substrate"/>
    <property type="match status" value="1"/>
</dbReference>
<evidence type="ECO:0000256" key="1">
    <source>
        <dbReference type="ARBA" id="ARBA00009437"/>
    </source>
</evidence>
<feature type="domain" description="HTH lysR-type" evidence="5">
    <location>
        <begin position="15"/>
        <end position="72"/>
    </location>
</feature>
<dbReference type="PROSITE" id="PS50931">
    <property type="entry name" value="HTH_LYSR"/>
    <property type="match status" value="1"/>
</dbReference>
<dbReference type="PANTHER" id="PTHR30579:SF3">
    <property type="entry name" value="TRANSCRIPTIONAL REGULATORY PROTEIN"/>
    <property type="match status" value="1"/>
</dbReference>
<dbReference type="InterPro" id="IPR036388">
    <property type="entry name" value="WH-like_DNA-bd_sf"/>
</dbReference>
<keyword evidence="3 6" id="KW-0238">DNA-binding</keyword>
<dbReference type="SUPFAM" id="SSF46785">
    <property type="entry name" value="Winged helix' DNA-binding domain"/>
    <property type="match status" value="1"/>
</dbReference>
<name>A0A318KK47_9NEIS</name>
<dbReference type="SUPFAM" id="SSF53850">
    <property type="entry name" value="Periplasmic binding protein-like II"/>
    <property type="match status" value="1"/>
</dbReference>
<dbReference type="RefSeq" id="WP_211309408.1">
    <property type="nucleotide sequence ID" value="NZ_QJKI01000020.1"/>
</dbReference>
<dbReference type="PANTHER" id="PTHR30579">
    <property type="entry name" value="TRANSCRIPTIONAL REGULATOR"/>
    <property type="match status" value="1"/>
</dbReference>
<protein>
    <submittedName>
        <fullName evidence="6">DNA-binding transcriptional LysR family regulator</fullName>
    </submittedName>
</protein>
<organism evidence="6 7">
    <name type="scientific">Rivihabitans pingtungensis</name>
    <dbReference type="NCBI Taxonomy" id="1054498"/>
    <lineage>
        <taxon>Bacteria</taxon>
        <taxon>Pseudomonadati</taxon>
        <taxon>Pseudomonadota</taxon>
        <taxon>Betaproteobacteria</taxon>
        <taxon>Neisseriales</taxon>
        <taxon>Aquaspirillaceae</taxon>
        <taxon>Rivihabitans</taxon>
    </lineage>
</organism>
<evidence type="ECO:0000256" key="4">
    <source>
        <dbReference type="ARBA" id="ARBA00023163"/>
    </source>
</evidence>
<keyword evidence="7" id="KW-1185">Reference proteome</keyword>
<dbReference type="InterPro" id="IPR005119">
    <property type="entry name" value="LysR_subst-bd"/>
</dbReference>
<dbReference type="GO" id="GO:0003677">
    <property type="term" value="F:DNA binding"/>
    <property type="evidence" value="ECO:0007669"/>
    <property type="project" value="UniProtKB-KW"/>
</dbReference>
<comment type="caution">
    <text evidence="6">The sequence shown here is derived from an EMBL/GenBank/DDBJ whole genome shotgun (WGS) entry which is preliminary data.</text>
</comment>
<dbReference type="Gene3D" id="3.40.190.290">
    <property type="match status" value="1"/>
</dbReference>
<dbReference type="EMBL" id="QJKI01000020">
    <property type="protein sequence ID" value="PXX76988.1"/>
    <property type="molecule type" value="Genomic_DNA"/>
</dbReference>
<dbReference type="Proteomes" id="UP000247555">
    <property type="component" value="Unassembled WGS sequence"/>
</dbReference>
<dbReference type="InterPro" id="IPR036390">
    <property type="entry name" value="WH_DNA-bd_sf"/>
</dbReference>
<evidence type="ECO:0000259" key="5">
    <source>
        <dbReference type="PROSITE" id="PS50931"/>
    </source>
</evidence>
<accession>A0A318KK47</accession>
<dbReference type="Gene3D" id="1.10.10.10">
    <property type="entry name" value="Winged helix-like DNA-binding domain superfamily/Winged helix DNA-binding domain"/>
    <property type="match status" value="1"/>
</dbReference>
<sequence>MQKNTHEDGQTPRPLQWDDVRHFLALARLGSLSAAARQLAVEHSTVARRVDALEKSLAVRLFDRLAKGWALTAEGEALLARAARMDDEAQAFARAALEVASLQGVVRVSAPPAFTSHFLAPRLAARAQDWPQIDLELIGESRQANLVRGEADIALRMARPEAPGLAGRQLAELGYGLYASAGHLARPSAHWCFLGDDALLRSPQQAWLDQVADGRRVVLRGNDLTTLLHAARAGLGVAALPHFLAADDPVLRLAPAPACPVRRPLWLVLHPDVRRSPRVRLVADVLTALIEDARQVLAGPMSASE</sequence>
<dbReference type="InterPro" id="IPR050176">
    <property type="entry name" value="LTTR"/>
</dbReference>
<dbReference type="Pfam" id="PF00126">
    <property type="entry name" value="HTH_1"/>
    <property type="match status" value="1"/>
</dbReference>